<dbReference type="EMBL" id="JAUCMV010000002">
    <property type="protein sequence ID" value="KAK0416263.1"/>
    <property type="molecule type" value="Genomic_DNA"/>
</dbReference>
<accession>A0AA39I455</accession>
<dbReference type="Proteomes" id="UP001175271">
    <property type="component" value="Unassembled WGS sequence"/>
</dbReference>
<evidence type="ECO:0000313" key="2">
    <source>
        <dbReference type="EMBL" id="KAK0416263.1"/>
    </source>
</evidence>
<feature type="region of interest" description="Disordered" evidence="1">
    <location>
        <begin position="127"/>
        <end position="153"/>
    </location>
</feature>
<evidence type="ECO:0000313" key="3">
    <source>
        <dbReference type="Proteomes" id="UP001175271"/>
    </source>
</evidence>
<evidence type="ECO:0000256" key="1">
    <source>
        <dbReference type="SAM" id="MobiDB-lite"/>
    </source>
</evidence>
<gene>
    <name evidence="2" type="ORF">QR680_012387</name>
</gene>
<comment type="caution">
    <text evidence="2">The sequence shown here is derived from an EMBL/GenBank/DDBJ whole genome shotgun (WGS) entry which is preliminary data.</text>
</comment>
<feature type="region of interest" description="Disordered" evidence="1">
    <location>
        <begin position="166"/>
        <end position="191"/>
    </location>
</feature>
<sequence>MYTNPEKKVGAWVDYPPITPVEKARIASDHRKELENLRPFDRQMREEELGLREIRTPSTLYHGEFTYIRTPYFHDYVFPCLLRDRFPGYVEEIEEIEGSFDPTRNMPLIIPSDRKVRFEDYPKPYVGPRRRWKAGEPQKPLAPTEQKSQSAQHLESILEVPEQAQMDEDPEQFKQQQPSPPQEHASSAEPLKQHEVVLEVPEKKVGAWVDYPPITPVEKARIASDHRKELENLRPFDRQMREEELGLREIRTPSTLYHGEFTYIRTPYFHDYVFPCLLRDRFPGYVEEIEEIEGSFDPTRNMPLINPSDRKVRFEDYPKPYVGPRRRWKAGEPQKPLPATEQKSQSAQHLESILEVPEQAQMDEDPEQFKQQQITP</sequence>
<feature type="region of interest" description="Disordered" evidence="1">
    <location>
        <begin position="315"/>
        <end position="376"/>
    </location>
</feature>
<organism evidence="2 3">
    <name type="scientific">Steinernema hermaphroditum</name>
    <dbReference type="NCBI Taxonomy" id="289476"/>
    <lineage>
        <taxon>Eukaryota</taxon>
        <taxon>Metazoa</taxon>
        <taxon>Ecdysozoa</taxon>
        <taxon>Nematoda</taxon>
        <taxon>Chromadorea</taxon>
        <taxon>Rhabditida</taxon>
        <taxon>Tylenchina</taxon>
        <taxon>Panagrolaimomorpha</taxon>
        <taxon>Strongyloidoidea</taxon>
        <taxon>Steinernematidae</taxon>
        <taxon>Steinernema</taxon>
    </lineage>
</organism>
<name>A0AA39I455_9BILA</name>
<dbReference type="AlphaFoldDB" id="A0AA39I455"/>
<reference evidence="2" key="1">
    <citation type="submission" date="2023-06" db="EMBL/GenBank/DDBJ databases">
        <title>Genomic analysis of the entomopathogenic nematode Steinernema hermaphroditum.</title>
        <authorList>
            <person name="Schwarz E.M."/>
            <person name="Heppert J.K."/>
            <person name="Baniya A."/>
            <person name="Schwartz H.T."/>
            <person name="Tan C.-H."/>
            <person name="Antoshechkin I."/>
            <person name="Sternberg P.W."/>
            <person name="Goodrich-Blair H."/>
            <person name="Dillman A.R."/>
        </authorList>
    </citation>
    <scope>NUCLEOTIDE SEQUENCE</scope>
    <source>
        <strain evidence="2">PS9179</strain>
        <tissue evidence="2">Whole animal</tissue>
    </source>
</reference>
<keyword evidence="3" id="KW-1185">Reference proteome</keyword>
<proteinExistence type="predicted"/>
<protein>
    <submittedName>
        <fullName evidence="2">Uncharacterized protein</fullName>
    </submittedName>
</protein>